<dbReference type="PANTHER" id="PTHR43602:SF1">
    <property type="entry name" value="ENOYL-COA HYDRATASE DOMAIN-CONTAINING PROTEIN 3, MITOCHONDRIAL"/>
    <property type="match status" value="1"/>
</dbReference>
<keyword evidence="3" id="KW-0809">Transit peptide</keyword>
<keyword evidence="2" id="KW-0276">Fatty acid metabolism</keyword>
<organism evidence="7 8">
    <name type="scientific">Paraburkholderia unamae</name>
    <dbReference type="NCBI Taxonomy" id="219649"/>
    <lineage>
        <taxon>Bacteria</taxon>
        <taxon>Pseudomonadati</taxon>
        <taxon>Pseudomonadota</taxon>
        <taxon>Betaproteobacteria</taxon>
        <taxon>Burkholderiales</taxon>
        <taxon>Burkholderiaceae</taxon>
        <taxon>Paraburkholderia</taxon>
    </lineage>
</organism>
<dbReference type="RefSeq" id="WP_116611161.1">
    <property type="nucleotide sequence ID" value="NZ_CAJZAT010000234.1"/>
</dbReference>
<dbReference type="InterPro" id="IPR052377">
    <property type="entry name" value="Mitochondrial_ECH-domain"/>
</dbReference>
<comment type="caution">
    <text evidence="7">The sequence shown here is derived from an EMBL/GenBank/DDBJ whole genome shotgun (WGS) entry which is preliminary data.</text>
</comment>
<evidence type="ECO:0000256" key="2">
    <source>
        <dbReference type="ARBA" id="ARBA00022832"/>
    </source>
</evidence>
<keyword evidence="4" id="KW-0443">Lipid metabolism</keyword>
<sequence length="270" mass="28408">MSAIPSASPSSADAAPLVDITRDAYGVPGVVRLTLNRPDAFNALSEALIDALHAELTALAKSDARVVVIAAAGRAFCAGHDLREMRAEPSRGYYAKLFERCSKMMLAIQKMPQPVIARVQGVATAAGCQLVAMCDLAVAADTARFAVSGINLGLFCSTPAVPLSRNVSRKVAFEMLMTGEFIDAARAQREGLVNRVVAADELDAAVTALAASICAKPREAVEAGKGLFYRQLETGVEAAYQLAGQTMACNMMTDPALDGVQAFIEKRGAK</sequence>
<dbReference type="EMBL" id="QEOB01000006">
    <property type="protein sequence ID" value="PVX83829.1"/>
    <property type="molecule type" value="Genomic_DNA"/>
</dbReference>
<comment type="similarity">
    <text evidence="1">Belongs to the enoyl-CoA hydratase/isomerase family.</text>
</comment>
<evidence type="ECO:0000256" key="5">
    <source>
        <dbReference type="ARBA" id="ARBA00037410"/>
    </source>
</evidence>
<accession>A0ABX5KQQ5</accession>
<dbReference type="Proteomes" id="UP000245712">
    <property type="component" value="Unassembled WGS sequence"/>
</dbReference>
<name>A0ABX5KQQ5_9BURK</name>
<comment type="function">
    <text evidence="5">May play a role in fatty acid biosynthesis and insulin sensitivity.</text>
</comment>
<evidence type="ECO:0000256" key="1">
    <source>
        <dbReference type="ARBA" id="ARBA00005254"/>
    </source>
</evidence>
<dbReference type="CDD" id="cd06558">
    <property type="entry name" value="crotonase-like"/>
    <property type="match status" value="1"/>
</dbReference>
<dbReference type="InterPro" id="IPR001753">
    <property type="entry name" value="Enoyl-CoA_hydra/iso"/>
</dbReference>
<evidence type="ECO:0000313" key="8">
    <source>
        <dbReference type="Proteomes" id="UP000245712"/>
    </source>
</evidence>
<evidence type="ECO:0000256" key="3">
    <source>
        <dbReference type="ARBA" id="ARBA00022946"/>
    </source>
</evidence>
<dbReference type="InterPro" id="IPR029045">
    <property type="entry name" value="ClpP/crotonase-like_dom_sf"/>
</dbReference>
<evidence type="ECO:0000256" key="6">
    <source>
        <dbReference type="ARBA" id="ARBA00040545"/>
    </source>
</evidence>
<dbReference type="InterPro" id="IPR014748">
    <property type="entry name" value="Enoyl-CoA_hydra_C"/>
</dbReference>
<evidence type="ECO:0000313" key="7">
    <source>
        <dbReference type="EMBL" id="PVX83829.1"/>
    </source>
</evidence>
<dbReference type="Gene3D" id="1.10.12.10">
    <property type="entry name" value="Lyase 2-enoyl-coa Hydratase, Chain A, domain 2"/>
    <property type="match status" value="1"/>
</dbReference>
<gene>
    <name evidence="7" type="ORF">C7402_106240</name>
</gene>
<dbReference type="Gene3D" id="3.90.226.10">
    <property type="entry name" value="2-enoyl-CoA Hydratase, Chain A, domain 1"/>
    <property type="match status" value="1"/>
</dbReference>
<protein>
    <recommendedName>
        <fullName evidence="6">Enoyl-CoA hydratase domain-containing protein 3, mitochondrial</fullName>
    </recommendedName>
</protein>
<evidence type="ECO:0000256" key="4">
    <source>
        <dbReference type="ARBA" id="ARBA00023098"/>
    </source>
</evidence>
<proteinExistence type="inferred from homology"/>
<dbReference type="PANTHER" id="PTHR43602">
    <property type="match status" value="1"/>
</dbReference>
<keyword evidence="8" id="KW-1185">Reference proteome</keyword>
<reference evidence="7 8" key="1">
    <citation type="submission" date="2018-05" db="EMBL/GenBank/DDBJ databases">
        <title>Genomic Encyclopedia of Type Strains, Phase IV (KMG-V): Genome sequencing to study the core and pangenomes of soil and plant-associated prokaryotes.</title>
        <authorList>
            <person name="Whitman W."/>
        </authorList>
    </citation>
    <scope>NUCLEOTIDE SEQUENCE [LARGE SCALE GENOMIC DNA]</scope>
    <source>
        <strain evidence="7 8">SCZa-39</strain>
    </source>
</reference>
<dbReference type="NCBIfam" id="NF006008">
    <property type="entry name" value="PRK08139.1"/>
    <property type="match status" value="1"/>
</dbReference>
<dbReference type="SUPFAM" id="SSF52096">
    <property type="entry name" value="ClpP/crotonase"/>
    <property type="match status" value="1"/>
</dbReference>
<dbReference type="Pfam" id="PF00378">
    <property type="entry name" value="ECH_1"/>
    <property type="match status" value="1"/>
</dbReference>